<feature type="signal peptide" evidence="1">
    <location>
        <begin position="1"/>
        <end position="21"/>
    </location>
</feature>
<name>A0ABV7MC81_9PROT</name>
<evidence type="ECO:0000313" key="2">
    <source>
        <dbReference type="EMBL" id="MFC3302340.1"/>
    </source>
</evidence>
<evidence type="ECO:0000313" key="3">
    <source>
        <dbReference type="Proteomes" id="UP001595607"/>
    </source>
</evidence>
<organism evidence="2 3">
    <name type="scientific">Parvularcula lutaonensis</name>
    <dbReference type="NCBI Taxonomy" id="491923"/>
    <lineage>
        <taxon>Bacteria</taxon>
        <taxon>Pseudomonadati</taxon>
        <taxon>Pseudomonadota</taxon>
        <taxon>Alphaproteobacteria</taxon>
        <taxon>Parvularculales</taxon>
        <taxon>Parvularculaceae</taxon>
        <taxon>Parvularcula</taxon>
    </lineage>
</organism>
<protein>
    <submittedName>
        <fullName evidence="2">Uncharacterized protein</fullName>
    </submittedName>
</protein>
<gene>
    <name evidence="2" type="ORF">ACFONP_06305</name>
</gene>
<dbReference type="RefSeq" id="WP_189570509.1">
    <property type="nucleotide sequence ID" value="NZ_BMXU01000001.1"/>
</dbReference>
<comment type="caution">
    <text evidence="2">The sequence shown here is derived from an EMBL/GenBank/DDBJ whole genome shotgun (WGS) entry which is preliminary data.</text>
</comment>
<keyword evidence="3" id="KW-1185">Reference proteome</keyword>
<keyword evidence="1" id="KW-0732">Signal</keyword>
<dbReference type="EMBL" id="JBHRVA010000002">
    <property type="protein sequence ID" value="MFC3302340.1"/>
    <property type="molecule type" value="Genomic_DNA"/>
</dbReference>
<accession>A0ABV7MC81</accession>
<proteinExistence type="predicted"/>
<reference evidence="3" key="1">
    <citation type="journal article" date="2019" name="Int. J. Syst. Evol. Microbiol.">
        <title>The Global Catalogue of Microorganisms (GCM) 10K type strain sequencing project: providing services to taxonomists for standard genome sequencing and annotation.</title>
        <authorList>
            <consortium name="The Broad Institute Genomics Platform"/>
            <consortium name="The Broad Institute Genome Sequencing Center for Infectious Disease"/>
            <person name="Wu L."/>
            <person name="Ma J."/>
        </authorList>
    </citation>
    <scope>NUCLEOTIDE SEQUENCE [LARGE SCALE GENOMIC DNA]</scope>
    <source>
        <strain evidence="3">KCTC 22245</strain>
    </source>
</reference>
<sequence length="323" mass="34621">MRRILCPKNALLISSACLVLAACGGATDSETTSSSTTGRSDADVAERTIAPRVDCRAVARSADDAKSEGAAYDIRGLKPGLSYDDAFAAVSCAEGIARVEDGGAFFRMNTHGFPTRQKLIASNGVACTSDDAVRGRYGQPDYEKGGCDNRLRGFSQYFKNVDDVMMLAFTGVEGEETLRGVWRARYFDAGSRPSYDAMRASLVEKYGEPHFTTHTDAWLSWVFDARGRPMSQSDPNFITCANGSPMLDGAIGWNAACGVTLAAYLHRSRSDPALIEKLDMGLIDQAGLYEGAEAMQAALDAMHAERQAAEASEASKSLSADDL</sequence>
<evidence type="ECO:0000256" key="1">
    <source>
        <dbReference type="SAM" id="SignalP"/>
    </source>
</evidence>
<feature type="chain" id="PRO_5045612850" evidence="1">
    <location>
        <begin position="22"/>
        <end position="323"/>
    </location>
</feature>
<dbReference type="Proteomes" id="UP001595607">
    <property type="component" value="Unassembled WGS sequence"/>
</dbReference>
<dbReference type="PROSITE" id="PS51257">
    <property type="entry name" value="PROKAR_LIPOPROTEIN"/>
    <property type="match status" value="1"/>
</dbReference>